<organism evidence="10 11">
    <name type="scientific">Diplodia seriata</name>
    <dbReference type="NCBI Taxonomy" id="420778"/>
    <lineage>
        <taxon>Eukaryota</taxon>
        <taxon>Fungi</taxon>
        <taxon>Dikarya</taxon>
        <taxon>Ascomycota</taxon>
        <taxon>Pezizomycotina</taxon>
        <taxon>Dothideomycetes</taxon>
        <taxon>Dothideomycetes incertae sedis</taxon>
        <taxon>Botryosphaeriales</taxon>
        <taxon>Botryosphaeriaceae</taxon>
        <taxon>Diplodia</taxon>
    </lineage>
</organism>
<dbReference type="PANTHER" id="PTHR19918:SF8">
    <property type="entry name" value="FI02843P"/>
    <property type="match status" value="1"/>
</dbReference>
<dbReference type="SUPFAM" id="SSF50978">
    <property type="entry name" value="WD40 repeat-like"/>
    <property type="match status" value="2"/>
</dbReference>
<evidence type="ECO:0000256" key="2">
    <source>
        <dbReference type="ARBA" id="ARBA00022574"/>
    </source>
</evidence>
<feature type="repeat" description="WD" evidence="7">
    <location>
        <begin position="667"/>
        <end position="701"/>
    </location>
</feature>
<dbReference type="PROSITE" id="PS50294">
    <property type="entry name" value="WD_REPEATS_REGION"/>
    <property type="match status" value="7"/>
</dbReference>
<dbReference type="EMBL" id="MSZU01000114">
    <property type="protein sequence ID" value="OMP82415.1"/>
    <property type="molecule type" value="Genomic_DNA"/>
</dbReference>
<dbReference type="GO" id="GO:0005680">
    <property type="term" value="C:anaphase-promoting complex"/>
    <property type="evidence" value="ECO:0007669"/>
    <property type="project" value="TreeGrafter"/>
</dbReference>
<comment type="caution">
    <text evidence="10">The sequence shown here is derived from an EMBL/GenBank/DDBJ whole genome shotgun (WGS) entry which is preliminary data.</text>
</comment>
<dbReference type="SMART" id="SM00320">
    <property type="entry name" value="WD40"/>
    <property type="match status" value="12"/>
</dbReference>
<evidence type="ECO:0000256" key="8">
    <source>
        <dbReference type="SAM" id="MobiDB-lite"/>
    </source>
</evidence>
<dbReference type="PROSITE" id="PS00678">
    <property type="entry name" value="WD_REPEATS_1"/>
    <property type="match status" value="5"/>
</dbReference>
<dbReference type="GO" id="GO:1990757">
    <property type="term" value="F:ubiquitin ligase activator activity"/>
    <property type="evidence" value="ECO:0007669"/>
    <property type="project" value="TreeGrafter"/>
</dbReference>
<feature type="repeat" description="WD" evidence="7">
    <location>
        <begin position="752"/>
        <end position="793"/>
    </location>
</feature>
<feature type="repeat" description="WD" evidence="7">
    <location>
        <begin position="618"/>
        <end position="660"/>
    </location>
</feature>
<dbReference type="STRING" id="420778.A0A1S8B4D4"/>
<dbReference type="Pfam" id="PF00400">
    <property type="entry name" value="WD40"/>
    <property type="match status" value="6"/>
</dbReference>
<evidence type="ECO:0000256" key="6">
    <source>
        <dbReference type="ARBA" id="ARBA00023306"/>
    </source>
</evidence>
<dbReference type="InterPro" id="IPR036322">
    <property type="entry name" value="WD40_repeat_dom_sf"/>
</dbReference>
<dbReference type="GO" id="GO:0010997">
    <property type="term" value="F:anaphase-promoting complex binding"/>
    <property type="evidence" value="ECO:0007669"/>
    <property type="project" value="InterPro"/>
</dbReference>
<dbReference type="InterPro" id="IPR056150">
    <property type="entry name" value="WD40_CDC20-Fz"/>
</dbReference>
<dbReference type="PRINTS" id="PR00320">
    <property type="entry name" value="GPROTEINBRPT"/>
</dbReference>
<protein>
    <submittedName>
        <fullName evidence="10">WD repeat-containing protein slp1</fullName>
    </submittedName>
</protein>
<dbReference type="Gene3D" id="2.130.10.10">
    <property type="entry name" value="YVTN repeat-like/Quinoprotein amine dehydrogenase"/>
    <property type="match status" value="3"/>
</dbReference>
<keyword evidence="6" id="KW-0131">Cell cycle</keyword>
<dbReference type="InterPro" id="IPR001680">
    <property type="entry name" value="WD40_rpt"/>
</dbReference>
<dbReference type="InterPro" id="IPR015943">
    <property type="entry name" value="WD40/YVTN_repeat-like_dom_sf"/>
</dbReference>
<comment type="similarity">
    <text evidence="1">Belongs to the WD repeat CDC20/Fizzy family.</text>
</comment>
<dbReference type="Proteomes" id="UP000190776">
    <property type="component" value="Unassembled WGS sequence"/>
</dbReference>
<dbReference type="InterPro" id="IPR019775">
    <property type="entry name" value="WD40_repeat_CS"/>
</dbReference>
<dbReference type="FunFam" id="2.130.10.10:FF:000098">
    <property type="entry name" value="WD repeat-containing protein slp1"/>
    <property type="match status" value="1"/>
</dbReference>
<gene>
    <name evidence="10" type="ORF">BK809_0006725</name>
</gene>
<evidence type="ECO:0000256" key="4">
    <source>
        <dbReference type="ARBA" id="ARBA00022737"/>
    </source>
</evidence>
<dbReference type="Pfam" id="PF24807">
    <property type="entry name" value="WD40_CDC20-Fz"/>
    <property type="match status" value="1"/>
</dbReference>
<dbReference type="OrthoDB" id="10263272at2759"/>
<keyword evidence="4" id="KW-0677">Repeat</keyword>
<evidence type="ECO:0000259" key="9">
    <source>
        <dbReference type="Pfam" id="PF24807"/>
    </source>
</evidence>
<accession>A0A1S8B4D4</accession>
<keyword evidence="3" id="KW-0132">Cell division</keyword>
<evidence type="ECO:0000256" key="7">
    <source>
        <dbReference type="PROSITE-ProRule" id="PRU00221"/>
    </source>
</evidence>
<feature type="repeat" description="WD" evidence="7">
    <location>
        <begin position="320"/>
        <end position="361"/>
    </location>
</feature>
<evidence type="ECO:0000313" key="11">
    <source>
        <dbReference type="Proteomes" id="UP000190776"/>
    </source>
</evidence>
<feature type="compositionally biased region" description="Basic and acidic residues" evidence="8">
    <location>
        <begin position="35"/>
        <end position="44"/>
    </location>
</feature>
<dbReference type="PANTHER" id="PTHR19918">
    <property type="entry name" value="CELL DIVISION CYCLE 20 CDC20 FIZZY -RELATED"/>
    <property type="match status" value="1"/>
</dbReference>
<reference evidence="10 11" key="1">
    <citation type="submission" date="2017-01" db="EMBL/GenBank/DDBJ databases">
        <title>Draft genome sequence of Diplodia seriata F98.1, a fungal species involved in grapevine trunk diseases.</title>
        <authorList>
            <person name="Robert-Siegwald G."/>
            <person name="Vallet J."/>
            <person name="Abou-Mansour E."/>
            <person name="Xu J."/>
            <person name="Rey P."/>
            <person name="Bertsch C."/>
            <person name="Rego C."/>
            <person name="Larignon P."/>
            <person name="Fontaine F."/>
            <person name="Lebrun M.-H."/>
        </authorList>
    </citation>
    <scope>NUCLEOTIDE SEQUENCE [LARGE SCALE GENOMIC DNA]</scope>
    <source>
        <strain evidence="10 11">F98.1</strain>
    </source>
</reference>
<feature type="compositionally biased region" description="Polar residues" evidence="8">
    <location>
        <begin position="50"/>
        <end position="64"/>
    </location>
</feature>
<feature type="domain" description="CDC20/Fizzy WD40" evidence="9">
    <location>
        <begin position="275"/>
        <end position="565"/>
    </location>
</feature>
<feature type="repeat" description="WD" evidence="7">
    <location>
        <begin position="534"/>
        <end position="567"/>
    </location>
</feature>
<feature type="compositionally biased region" description="Low complexity" evidence="8">
    <location>
        <begin position="106"/>
        <end position="117"/>
    </location>
</feature>
<dbReference type="AlphaFoldDB" id="A0A1S8B4D4"/>
<feature type="repeat" description="WD" evidence="7">
    <location>
        <begin position="702"/>
        <end position="736"/>
    </location>
</feature>
<feature type="repeat" description="WD" evidence="7">
    <location>
        <begin position="403"/>
        <end position="438"/>
    </location>
</feature>
<dbReference type="InterPro" id="IPR033010">
    <property type="entry name" value="Cdc20/Fizzy"/>
</dbReference>
<proteinExistence type="inferred from homology"/>
<evidence type="ECO:0000256" key="5">
    <source>
        <dbReference type="ARBA" id="ARBA00022776"/>
    </source>
</evidence>
<dbReference type="InterPro" id="IPR020472">
    <property type="entry name" value="WD40_PAC1"/>
</dbReference>
<feature type="compositionally biased region" description="Polar residues" evidence="8">
    <location>
        <begin position="88"/>
        <end position="100"/>
    </location>
</feature>
<sequence>MACPLVMSSPSTPVGIKRQTRARNDSPQTPIRKLVLQEDKHESIHIPSPLASSSRSRQTSNVPKSNIARDSPKSKKIDLGISDFVLTGSGNPTPASTTTGKKNKKPSSSVKSRPQKSTLRVPRNPTDRFIPQRLTTEAIDNVNVARISKRGENSRPASRESTTEGSAVLASAANDLNIFGSSATDDDLTQALGRVNLDDEDEEETVKKPSPRTVAYQDSLAQACDMNIGSRILEFKPAAPQSTKPVDLRAQYNRPLKSVGGQLRRRIASAPEKVLDAPSIVDDYYLNLLDWSAGNQVAVALERAVYIWSADSGSVSSLFETADDTYVTSVKWSGDGAYVAAGLDNGEVQIWDVEDGTKLRSMHGHQSRVGVMGWNKHLLSTGDRSGLIINHDVRVADHNVAELTGHSHEVCGLEWRSDGQMLASGGNDNLVNIWDARSLNDPKHTKTNHHAAVKALAWCPWQLNLLATGGGSNDRQIHFWNSTTGARLNSIDTGSQVTSIRWATHYKELVSTGGFPNNALSVWSYPTLVKNIEIPAHEQRILFSCLSPDGQTLATASADENLKFWKLFEKKAGTSVIGHKGAILDLHWSRDSRVIYSASADMMLASWDLETGQRIRRHLGHEEVINCMDVSKRGEEMLVSGSDDGYIGIWDPRQKEAVDYIETEFPVTAVALAEAGNELYSGGIDNDIKVWDMRKKAVAYSLLGHTDTITSLQVSPDSQTLLSNSHDSTVRTWDIRPFAPTDRHLKTYDGAPTGMEKNLLKASWDPKGQKIAAGSGDRTVVVWDANTGRLLYKLPGHKGAVNDVRFSPRDEPIGKSSHCLNCGGTKIANMRSRIWFIGRYAACGGAWQVRTATALG</sequence>
<dbReference type="GO" id="GO:0031145">
    <property type="term" value="P:anaphase-promoting complex-dependent catabolic process"/>
    <property type="evidence" value="ECO:0007669"/>
    <property type="project" value="TreeGrafter"/>
</dbReference>
<keyword evidence="5" id="KW-0498">Mitosis</keyword>
<keyword evidence="2 7" id="KW-0853">WD repeat</keyword>
<dbReference type="PROSITE" id="PS50082">
    <property type="entry name" value="WD_REPEATS_2"/>
    <property type="match status" value="8"/>
</dbReference>
<evidence type="ECO:0000256" key="3">
    <source>
        <dbReference type="ARBA" id="ARBA00022618"/>
    </source>
</evidence>
<evidence type="ECO:0000256" key="1">
    <source>
        <dbReference type="ARBA" id="ARBA00006445"/>
    </source>
</evidence>
<feature type="region of interest" description="Disordered" evidence="8">
    <location>
        <begin position="1"/>
        <end position="129"/>
    </location>
</feature>
<dbReference type="GO" id="GO:1905786">
    <property type="term" value="P:positive regulation of anaphase-promoting complex-dependent catabolic process"/>
    <property type="evidence" value="ECO:0007669"/>
    <property type="project" value="TreeGrafter"/>
</dbReference>
<evidence type="ECO:0000313" key="10">
    <source>
        <dbReference type="EMBL" id="OMP82415.1"/>
    </source>
</evidence>
<dbReference type="CDD" id="cd00200">
    <property type="entry name" value="WD40"/>
    <property type="match status" value="1"/>
</dbReference>
<feature type="repeat" description="WD" evidence="7">
    <location>
        <begin position="576"/>
        <end position="617"/>
    </location>
</feature>
<name>A0A1S8B4D4_9PEZI</name>